<evidence type="ECO:0000313" key="3">
    <source>
        <dbReference type="Proteomes" id="UP000247591"/>
    </source>
</evidence>
<comment type="caution">
    <text evidence="2">The sequence shown here is derived from an EMBL/GenBank/DDBJ whole genome shotgun (WGS) entry which is preliminary data.</text>
</comment>
<dbReference type="EMBL" id="QJSP01000007">
    <property type="protein sequence ID" value="PYE16886.1"/>
    <property type="molecule type" value="Genomic_DNA"/>
</dbReference>
<accession>A0A318RMD0</accession>
<proteinExistence type="predicted"/>
<gene>
    <name evidence="2" type="ORF">DFR67_107130</name>
</gene>
<name>A0A318RMD0_WILLI</name>
<keyword evidence="3" id="KW-1185">Reference proteome</keyword>
<evidence type="ECO:0000313" key="2">
    <source>
        <dbReference type="EMBL" id="PYE16886.1"/>
    </source>
</evidence>
<dbReference type="Gene3D" id="1.10.3290.10">
    <property type="entry name" value="Fido-like domain"/>
    <property type="match status" value="1"/>
</dbReference>
<dbReference type="InterPro" id="IPR036597">
    <property type="entry name" value="Fido-like_dom_sf"/>
</dbReference>
<dbReference type="PROSITE" id="PS51459">
    <property type="entry name" value="FIDO"/>
    <property type="match status" value="1"/>
</dbReference>
<dbReference type="InterPro" id="IPR003812">
    <property type="entry name" value="Fido"/>
</dbReference>
<organism evidence="2 3">
    <name type="scientific">Williamsia limnetica</name>
    <dbReference type="NCBI Taxonomy" id="882452"/>
    <lineage>
        <taxon>Bacteria</taxon>
        <taxon>Bacillati</taxon>
        <taxon>Actinomycetota</taxon>
        <taxon>Actinomycetes</taxon>
        <taxon>Mycobacteriales</taxon>
        <taxon>Nocardiaceae</taxon>
        <taxon>Williamsia</taxon>
    </lineage>
</organism>
<feature type="domain" description="Fido" evidence="1">
    <location>
        <begin position="99"/>
        <end position="228"/>
    </location>
</feature>
<evidence type="ECO:0000259" key="1">
    <source>
        <dbReference type="PROSITE" id="PS51459"/>
    </source>
</evidence>
<dbReference type="Proteomes" id="UP000247591">
    <property type="component" value="Unassembled WGS sequence"/>
</dbReference>
<sequence length="250" mass="26509">MTDPLAPLLEMPGVLEAADRARDALAAAHRHPANLRGWDKTATEASWRAGRSSAAIDGGSIELVRDGDFDEPILSGAMRVAQALDGESLPQLLAVWTRAPLQALARLHVLAANELTDDPELLGRPRADRELDQRLALLAQLVTGATKAPAPVLAAVVHAELLALEPFVHANGVVARAASRLVCASTGLDPHNLGVPEVTWFKRVQQYRELSTAFGTGDPEGIRGWLVLSSEALEAGAAEARSIAEAARAR</sequence>
<protein>
    <recommendedName>
        <fullName evidence="1">Fido domain-containing protein</fullName>
    </recommendedName>
</protein>
<dbReference type="AlphaFoldDB" id="A0A318RMD0"/>
<reference evidence="2 3" key="1">
    <citation type="submission" date="2018-06" db="EMBL/GenBank/DDBJ databases">
        <title>Genomic Encyclopedia of Type Strains, Phase IV (KMG-IV): sequencing the most valuable type-strain genomes for metagenomic binning, comparative biology and taxonomic classification.</title>
        <authorList>
            <person name="Goeker M."/>
        </authorList>
    </citation>
    <scope>NUCLEOTIDE SEQUENCE [LARGE SCALE GENOMIC DNA]</scope>
    <source>
        <strain evidence="2 3">DSM 45521</strain>
    </source>
</reference>